<organism evidence="2 3">
    <name type="scientific">Filobacillus milosensis</name>
    <dbReference type="NCBI Taxonomy" id="94137"/>
    <lineage>
        <taxon>Bacteria</taxon>
        <taxon>Bacillati</taxon>
        <taxon>Bacillota</taxon>
        <taxon>Bacilli</taxon>
        <taxon>Bacillales</taxon>
        <taxon>Bacillaceae</taxon>
        <taxon>Filobacillus</taxon>
    </lineage>
</organism>
<proteinExistence type="predicted"/>
<evidence type="ECO:0000313" key="2">
    <source>
        <dbReference type="EMBL" id="TFB21820.1"/>
    </source>
</evidence>
<dbReference type="EMBL" id="SOPW01000007">
    <property type="protein sequence ID" value="TFB21820.1"/>
    <property type="molecule type" value="Genomic_DNA"/>
</dbReference>
<dbReference type="RefSeq" id="WP_134339965.1">
    <property type="nucleotide sequence ID" value="NZ_SOPW01000007.1"/>
</dbReference>
<name>A0A4Y8IL24_9BACI</name>
<evidence type="ECO:0000313" key="3">
    <source>
        <dbReference type="Proteomes" id="UP000297975"/>
    </source>
</evidence>
<keyword evidence="1" id="KW-1133">Transmembrane helix</keyword>
<protein>
    <submittedName>
        <fullName evidence="2">Uncharacterized protein</fullName>
    </submittedName>
</protein>
<gene>
    <name evidence="2" type="ORF">E3U55_08335</name>
</gene>
<feature type="transmembrane region" description="Helical" evidence="1">
    <location>
        <begin position="26"/>
        <end position="48"/>
    </location>
</feature>
<dbReference type="AlphaFoldDB" id="A0A4Y8IL24"/>
<sequence>MGVVMMFMILSSVTPYLFYRLNKKTLAGIQFVSLFGMWMYYINISFLGTDPGMFSLSWSAFYLSLILAWVAWIMFIIHLVKSNEKLLNI</sequence>
<reference evidence="2 3" key="1">
    <citation type="submission" date="2019-03" db="EMBL/GenBank/DDBJ databases">
        <authorList>
            <person name="He R.-H."/>
        </authorList>
    </citation>
    <scope>NUCLEOTIDE SEQUENCE [LARGE SCALE GENOMIC DNA]</scope>
    <source>
        <strain evidence="3">SH 714</strain>
    </source>
</reference>
<accession>A0A4Y8IL24</accession>
<dbReference type="Proteomes" id="UP000297975">
    <property type="component" value="Unassembled WGS sequence"/>
</dbReference>
<dbReference type="OrthoDB" id="2967728at2"/>
<keyword evidence="3" id="KW-1185">Reference proteome</keyword>
<feature type="transmembrane region" description="Helical" evidence="1">
    <location>
        <begin position="60"/>
        <end position="80"/>
    </location>
</feature>
<keyword evidence="1" id="KW-0812">Transmembrane</keyword>
<comment type="caution">
    <text evidence="2">The sequence shown here is derived from an EMBL/GenBank/DDBJ whole genome shotgun (WGS) entry which is preliminary data.</text>
</comment>
<evidence type="ECO:0000256" key="1">
    <source>
        <dbReference type="SAM" id="Phobius"/>
    </source>
</evidence>
<keyword evidence="1" id="KW-0472">Membrane</keyword>